<gene>
    <name evidence="3" type="ORF">F8154_02525</name>
</gene>
<dbReference type="InterPro" id="IPR008927">
    <property type="entry name" value="6-PGluconate_DH-like_C_sf"/>
</dbReference>
<dbReference type="Pfam" id="PF10727">
    <property type="entry name" value="Rossmann-like"/>
    <property type="match status" value="1"/>
</dbReference>
<dbReference type="InterPro" id="IPR037108">
    <property type="entry name" value="TM1727-like_C_sf"/>
</dbReference>
<feature type="domain" description="DUF2520" evidence="2">
    <location>
        <begin position="135"/>
        <end position="262"/>
    </location>
</feature>
<evidence type="ECO:0000259" key="2">
    <source>
        <dbReference type="Pfam" id="PF10728"/>
    </source>
</evidence>
<feature type="domain" description="Putative oxidoreductase/dehydrogenase Rossmann-like" evidence="1">
    <location>
        <begin position="2"/>
        <end position="117"/>
    </location>
</feature>
<dbReference type="Proteomes" id="UP000432715">
    <property type="component" value="Unassembled WGS sequence"/>
</dbReference>
<comment type="caution">
    <text evidence="3">The sequence shown here is derived from an EMBL/GenBank/DDBJ whole genome shotgun (WGS) entry which is preliminary data.</text>
</comment>
<dbReference type="SUPFAM" id="SSF51735">
    <property type="entry name" value="NAD(P)-binding Rossmann-fold domains"/>
    <property type="match status" value="1"/>
</dbReference>
<dbReference type="PANTHER" id="PTHR40459">
    <property type="entry name" value="CONSERVED HYPOTHETICAL ALANINE AND LEUCINE RICH PROTEIN"/>
    <property type="match status" value="1"/>
</dbReference>
<dbReference type="Pfam" id="PF10728">
    <property type="entry name" value="DUF2520"/>
    <property type="match status" value="1"/>
</dbReference>
<reference evidence="3 4" key="1">
    <citation type="submission" date="2019-10" db="EMBL/GenBank/DDBJ databases">
        <title>Alkaliphilus serpentinus sp. nov. and Alkaliphilus pronyensis sp. nov., two novel anaerobic alkaliphilic species isolated from the serpentinized-hosted hydrothermal field of the Prony Bay (New Caledonia).</title>
        <authorList>
            <person name="Postec A."/>
        </authorList>
    </citation>
    <scope>NUCLEOTIDE SEQUENCE [LARGE SCALE GENOMIC DNA]</scope>
    <source>
        <strain evidence="3 4">LacV</strain>
    </source>
</reference>
<protein>
    <submittedName>
        <fullName evidence="3">DUF2520 domain-containing protein</fullName>
    </submittedName>
</protein>
<proteinExistence type="predicted"/>
<dbReference type="SUPFAM" id="SSF48179">
    <property type="entry name" value="6-phosphogluconate dehydrogenase C-terminal domain-like"/>
    <property type="match status" value="1"/>
</dbReference>
<sequence length="290" mass="32329">MRIGFIGGGKVGRSFGKYLVDNGFNVMGYYSRSYSSAVASANYTDSKPFEMLHQLIDTVGIIFVTTPDDALQSICNEISNTRKLRRDHLLVHMSGAHSSEVFNNAKKFGCSIYSLHPLQAFANIDVAVENLKNTVFSIEGDEENLDKLVNIMKLCGNQYFILDGKNKPLYHAAACVVSNYLVTLMDLSIKMLKAADINEIEGFKAMYPLIIGSLNNVKDFGTVEALTGPIARGDVNTIRKHLDVMKVKAPNEALFYKRLGEETTKLANEKKLKDKKIVDCLNTLWKEEII</sequence>
<dbReference type="InterPro" id="IPR019665">
    <property type="entry name" value="OxRdtase/DH_put_Rossmann_dom"/>
</dbReference>
<evidence type="ECO:0000313" key="3">
    <source>
        <dbReference type="EMBL" id="KAB3537704.1"/>
    </source>
</evidence>
<keyword evidence="4" id="KW-1185">Reference proteome</keyword>
<accession>A0A6I0FMY7</accession>
<dbReference type="Gene3D" id="1.10.1040.20">
    <property type="entry name" value="ProC-like, C-terminal domain"/>
    <property type="match status" value="1"/>
</dbReference>
<dbReference type="EMBL" id="WBZC01000009">
    <property type="protein sequence ID" value="KAB3537704.1"/>
    <property type="molecule type" value="Genomic_DNA"/>
</dbReference>
<name>A0A6I0FMY7_9FIRM</name>
<evidence type="ECO:0000259" key="1">
    <source>
        <dbReference type="Pfam" id="PF10727"/>
    </source>
</evidence>
<evidence type="ECO:0000313" key="4">
    <source>
        <dbReference type="Proteomes" id="UP000432715"/>
    </source>
</evidence>
<dbReference type="Gene3D" id="3.40.50.720">
    <property type="entry name" value="NAD(P)-binding Rossmann-like Domain"/>
    <property type="match status" value="1"/>
</dbReference>
<dbReference type="RefSeq" id="WP_151860019.1">
    <property type="nucleotide sequence ID" value="NZ_WBZC01000009.1"/>
</dbReference>
<dbReference type="InterPro" id="IPR036291">
    <property type="entry name" value="NAD(P)-bd_dom_sf"/>
</dbReference>
<organism evidence="3 4">
    <name type="scientific">Alkaliphilus pronyensis</name>
    <dbReference type="NCBI Taxonomy" id="1482732"/>
    <lineage>
        <taxon>Bacteria</taxon>
        <taxon>Bacillati</taxon>
        <taxon>Bacillota</taxon>
        <taxon>Clostridia</taxon>
        <taxon>Peptostreptococcales</taxon>
        <taxon>Natronincolaceae</taxon>
        <taxon>Alkaliphilus</taxon>
    </lineage>
</organism>
<dbReference type="OrthoDB" id="9810755at2"/>
<dbReference type="InterPro" id="IPR018931">
    <property type="entry name" value="DUF2520"/>
</dbReference>
<dbReference type="AlphaFoldDB" id="A0A6I0FMY7"/>
<dbReference type="PANTHER" id="PTHR40459:SF1">
    <property type="entry name" value="CONSERVED HYPOTHETICAL ALANINE AND LEUCINE RICH PROTEIN"/>
    <property type="match status" value="1"/>
</dbReference>